<dbReference type="AlphaFoldDB" id="A0A7J7D5L8"/>
<dbReference type="Gene3D" id="2.30.30.140">
    <property type="match status" value="1"/>
</dbReference>
<feature type="domain" description="SAWADEE" evidence="1">
    <location>
        <begin position="117"/>
        <end position="244"/>
    </location>
</feature>
<dbReference type="PANTHER" id="PTHR33827">
    <property type="entry name" value="PROTEIN SAWADEE HOMEODOMAIN HOMOLOG 2"/>
    <property type="match status" value="1"/>
</dbReference>
<dbReference type="Pfam" id="PF16719">
    <property type="entry name" value="SAWADEE"/>
    <property type="match status" value="1"/>
</dbReference>
<dbReference type="EMBL" id="JAAARO010000010">
    <property type="protein sequence ID" value="KAF5741655.1"/>
    <property type="molecule type" value="Genomic_DNA"/>
</dbReference>
<dbReference type="InterPro" id="IPR032001">
    <property type="entry name" value="SAWADEE_dom"/>
</dbReference>
<gene>
    <name evidence="2" type="ORF">HS088_TW10G00659</name>
</gene>
<dbReference type="Gene3D" id="2.40.50.40">
    <property type="match status" value="1"/>
</dbReference>
<keyword evidence="2" id="KW-0238">DNA-binding</keyword>
<name>A0A7J7D5L8_TRIWF</name>
<dbReference type="PANTHER" id="PTHR33827:SF2">
    <property type="entry name" value="PROTEIN SAWADEE HOMEODOMAIN HOMOLOG 1"/>
    <property type="match status" value="1"/>
</dbReference>
<dbReference type="Proteomes" id="UP000593562">
    <property type="component" value="Unassembled WGS sequence"/>
</dbReference>
<dbReference type="GO" id="GO:0003677">
    <property type="term" value="F:DNA binding"/>
    <property type="evidence" value="ECO:0007669"/>
    <property type="project" value="UniProtKB-KW"/>
</dbReference>
<dbReference type="GO" id="GO:0003682">
    <property type="term" value="F:chromatin binding"/>
    <property type="evidence" value="ECO:0007669"/>
    <property type="project" value="InterPro"/>
</dbReference>
<evidence type="ECO:0000313" key="3">
    <source>
        <dbReference type="Proteomes" id="UP000593562"/>
    </source>
</evidence>
<dbReference type="InterPro" id="IPR039276">
    <property type="entry name" value="SHH1/2"/>
</dbReference>
<evidence type="ECO:0000313" key="2">
    <source>
        <dbReference type="EMBL" id="KAF5741655.1"/>
    </source>
</evidence>
<evidence type="ECO:0000259" key="1">
    <source>
        <dbReference type="Pfam" id="PF16719"/>
    </source>
</evidence>
<comment type="caution">
    <text evidence="2">The sequence shown here is derived from an EMBL/GenBank/DDBJ whole genome shotgun (WGS) entry which is preliminary data.</text>
</comment>
<dbReference type="InParanoid" id="A0A7J7D5L8"/>
<sequence>MDVSGSIDSGASEFTLAEIVEMEKIYKDIGGKTPNPEICQGVATSFNFSAARTWKPAISWQEVQSWFQDKQSRTGAKQKDSKMALGVLVDLSHAHISGFIPESSQKRRGITTSDLSELAFEAKSARDNAWHDVASFLTYRVMYTGELEVRVRFSGFNNSDDEWVNVKRAVRERSIPLEPSECHRVKVGDLVLCFQERLEHALYWDAYVVEIQRHLHDGSGCKCIFVVRYDHDNAVERVHLERICCRPSSDCIIPGKTERYYMINVNLWSAKTTWNRSREFLSSPELRRPSWIWDSKICSGQTQRKYDYALDCFSWIPIAAASRALHYALVQNMS</sequence>
<proteinExistence type="predicted"/>
<keyword evidence="3" id="KW-1185">Reference proteome</keyword>
<dbReference type="FunCoup" id="A0A7J7D5L8">
    <property type="interactions" value="1108"/>
</dbReference>
<protein>
    <submittedName>
        <fullName evidence="2">Protein SAWADEE HOMEODOMAIN 1</fullName>
    </submittedName>
</protein>
<reference evidence="2 3" key="1">
    <citation type="journal article" date="2020" name="Nat. Commun.">
        <title>Genome of Tripterygium wilfordii and identification of cytochrome P450 involved in triptolide biosynthesis.</title>
        <authorList>
            <person name="Tu L."/>
            <person name="Su P."/>
            <person name="Zhang Z."/>
            <person name="Gao L."/>
            <person name="Wang J."/>
            <person name="Hu T."/>
            <person name="Zhou J."/>
            <person name="Zhang Y."/>
            <person name="Zhao Y."/>
            <person name="Liu Y."/>
            <person name="Song Y."/>
            <person name="Tong Y."/>
            <person name="Lu Y."/>
            <person name="Yang J."/>
            <person name="Xu C."/>
            <person name="Jia M."/>
            <person name="Peters R.J."/>
            <person name="Huang L."/>
            <person name="Gao W."/>
        </authorList>
    </citation>
    <scope>NUCLEOTIDE SEQUENCE [LARGE SCALE GENOMIC DNA]</scope>
    <source>
        <strain evidence="3">cv. XIE 37</strain>
        <tissue evidence="2">Leaf</tissue>
    </source>
</reference>
<organism evidence="2 3">
    <name type="scientific">Tripterygium wilfordii</name>
    <name type="common">Thunder God vine</name>
    <dbReference type="NCBI Taxonomy" id="458696"/>
    <lineage>
        <taxon>Eukaryota</taxon>
        <taxon>Viridiplantae</taxon>
        <taxon>Streptophyta</taxon>
        <taxon>Embryophyta</taxon>
        <taxon>Tracheophyta</taxon>
        <taxon>Spermatophyta</taxon>
        <taxon>Magnoliopsida</taxon>
        <taxon>eudicotyledons</taxon>
        <taxon>Gunneridae</taxon>
        <taxon>Pentapetalae</taxon>
        <taxon>rosids</taxon>
        <taxon>fabids</taxon>
        <taxon>Celastrales</taxon>
        <taxon>Celastraceae</taxon>
        <taxon>Tripterygium</taxon>
    </lineage>
</organism>
<accession>A0A7J7D5L8</accession>
<keyword evidence="2" id="KW-0371">Homeobox</keyword>